<dbReference type="Gene3D" id="2.60.40.420">
    <property type="entry name" value="Cupredoxins - blue copper proteins"/>
    <property type="match status" value="1"/>
</dbReference>
<dbReference type="PROSITE" id="PS00078">
    <property type="entry name" value="COX2"/>
    <property type="match status" value="1"/>
</dbReference>
<keyword evidence="12 18" id="KW-0472">Membrane</keyword>
<keyword evidence="15" id="KW-0349">Heme</keyword>
<keyword evidence="7" id="KW-1278">Translocase</keyword>
<comment type="caution">
    <text evidence="22">The sequence shown here is derived from an EMBL/GenBank/DDBJ whole genome shotgun (WGS) entry which is preliminary data.</text>
</comment>
<evidence type="ECO:0000313" key="23">
    <source>
        <dbReference type="Proteomes" id="UP001649381"/>
    </source>
</evidence>
<comment type="subcellular location">
    <subcellularLocation>
        <location evidence="16">Cell membrane</location>
        <topology evidence="16">Multi-pass membrane protein</topology>
    </subcellularLocation>
    <subcellularLocation>
        <location evidence="1">Membrane</location>
        <topology evidence="1">Multi-pass membrane protein</topology>
    </subcellularLocation>
</comment>
<dbReference type="Gene3D" id="1.10.287.90">
    <property type="match status" value="1"/>
</dbReference>
<dbReference type="PROSITE" id="PS50857">
    <property type="entry name" value="COX2_CUA"/>
    <property type="match status" value="1"/>
</dbReference>
<dbReference type="InterPro" id="IPR014222">
    <property type="entry name" value="Cyt_c_oxidase_su2"/>
</dbReference>
<evidence type="ECO:0000313" key="22">
    <source>
        <dbReference type="EMBL" id="MCF6136970.1"/>
    </source>
</evidence>
<dbReference type="SUPFAM" id="SSF81464">
    <property type="entry name" value="Cytochrome c oxidase subunit II-like, transmembrane region"/>
    <property type="match status" value="1"/>
</dbReference>
<keyword evidence="11 17" id="KW-0186">Copper</keyword>
<protein>
    <recommendedName>
        <fullName evidence="17">Cytochrome c oxidase subunit 2</fullName>
        <ecNumber evidence="17">7.1.1.9</ecNumber>
    </recommendedName>
</protein>
<evidence type="ECO:0000256" key="6">
    <source>
        <dbReference type="ARBA" id="ARBA00022723"/>
    </source>
</evidence>
<dbReference type="RefSeq" id="WP_236332175.1">
    <property type="nucleotide sequence ID" value="NZ_JAKIJS010000001.1"/>
</dbReference>
<evidence type="ECO:0000259" key="20">
    <source>
        <dbReference type="PROSITE" id="PS50999"/>
    </source>
</evidence>
<comment type="similarity">
    <text evidence="2 16">Belongs to the cytochrome c oxidase subunit 2 family.</text>
</comment>
<evidence type="ECO:0000256" key="14">
    <source>
        <dbReference type="ARBA" id="ARBA00047816"/>
    </source>
</evidence>
<dbReference type="PANTHER" id="PTHR22888">
    <property type="entry name" value="CYTOCHROME C OXIDASE, SUBUNIT II"/>
    <property type="match status" value="1"/>
</dbReference>
<dbReference type="InterPro" id="IPR036257">
    <property type="entry name" value="Cyt_c_oxidase_su2_TM_sf"/>
</dbReference>
<evidence type="ECO:0000256" key="4">
    <source>
        <dbReference type="ARBA" id="ARBA00022660"/>
    </source>
</evidence>
<dbReference type="InterPro" id="IPR045187">
    <property type="entry name" value="CcO_II"/>
</dbReference>
<keyword evidence="10 15" id="KW-0408">Iron</keyword>
<comment type="function">
    <text evidence="13 17">Subunits I and II form the functional core of the enzyme complex. Electrons originating in cytochrome c are transferred via heme a and Cu(A) to the binuclear center formed by heme a3 and Cu(B).</text>
</comment>
<comment type="catalytic activity">
    <reaction evidence="14 17">
        <text>4 Fe(II)-[cytochrome c] + O2 + 8 H(+)(in) = 4 Fe(III)-[cytochrome c] + 2 H2O + 4 H(+)(out)</text>
        <dbReference type="Rhea" id="RHEA:11436"/>
        <dbReference type="Rhea" id="RHEA-COMP:10350"/>
        <dbReference type="Rhea" id="RHEA-COMP:14399"/>
        <dbReference type="ChEBI" id="CHEBI:15377"/>
        <dbReference type="ChEBI" id="CHEBI:15378"/>
        <dbReference type="ChEBI" id="CHEBI:15379"/>
        <dbReference type="ChEBI" id="CHEBI:29033"/>
        <dbReference type="ChEBI" id="CHEBI:29034"/>
        <dbReference type="EC" id="7.1.1.9"/>
    </reaction>
</comment>
<evidence type="ECO:0000256" key="18">
    <source>
        <dbReference type="SAM" id="Phobius"/>
    </source>
</evidence>
<reference evidence="22 23" key="1">
    <citation type="submission" date="2022-01" db="EMBL/GenBank/DDBJ databases">
        <title>Alkalihalobacillus sp. EGI L200015, a novel bacterium isolated from a salt lake sediment.</title>
        <authorList>
            <person name="Gao L."/>
            <person name="Fang B.-Z."/>
            <person name="Li W.-J."/>
        </authorList>
    </citation>
    <scope>NUCLEOTIDE SEQUENCE [LARGE SCALE GENOMIC DNA]</scope>
    <source>
        <strain evidence="22 23">KCTC 12718</strain>
    </source>
</reference>
<feature type="domain" description="Cytochrome oxidase subunit II copper A binding" evidence="19">
    <location>
        <begin position="134"/>
        <end position="248"/>
    </location>
</feature>
<evidence type="ECO:0000256" key="5">
    <source>
        <dbReference type="ARBA" id="ARBA00022692"/>
    </source>
</evidence>
<dbReference type="Pfam" id="PF00116">
    <property type="entry name" value="COX2"/>
    <property type="match status" value="1"/>
</dbReference>
<accession>A0ABS9GZD1</accession>
<dbReference type="PROSITE" id="PS51007">
    <property type="entry name" value="CYTC"/>
    <property type="match status" value="1"/>
</dbReference>
<dbReference type="PANTHER" id="PTHR22888:SF10">
    <property type="entry name" value="CYTOCHROME C OXIDASE SUBUNIT 2"/>
    <property type="match status" value="1"/>
</dbReference>
<evidence type="ECO:0000256" key="16">
    <source>
        <dbReference type="RuleBase" id="RU000456"/>
    </source>
</evidence>
<evidence type="ECO:0000256" key="13">
    <source>
        <dbReference type="ARBA" id="ARBA00024688"/>
    </source>
</evidence>
<dbReference type="EMBL" id="JAKIJS010000001">
    <property type="protein sequence ID" value="MCF6136970.1"/>
    <property type="molecule type" value="Genomic_DNA"/>
</dbReference>
<gene>
    <name evidence="22" type="primary">coxB</name>
    <name evidence="22" type="ORF">L2716_04450</name>
</gene>
<dbReference type="NCBIfam" id="TIGR02866">
    <property type="entry name" value="CoxB"/>
    <property type="match status" value="1"/>
</dbReference>
<evidence type="ECO:0000256" key="11">
    <source>
        <dbReference type="ARBA" id="ARBA00023008"/>
    </source>
</evidence>
<keyword evidence="4 16" id="KW-0679">Respiratory chain</keyword>
<evidence type="ECO:0000256" key="7">
    <source>
        <dbReference type="ARBA" id="ARBA00022967"/>
    </source>
</evidence>
<dbReference type="CDD" id="cd04213">
    <property type="entry name" value="CuRO_CcO_Caa3_II"/>
    <property type="match status" value="1"/>
</dbReference>
<evidence type="ECO:0000256" key="1">
    <source>
        <dbReference type="ARBA" id="ARBA00004141"/>
    </source>
</evidence>
<comment type="cofactor">
    <cofactor evidence="17">
        <name>Cu cation</name>
        <dbReference type="ChEBI" id="CHEBI:23378"/>
    </cofactor>
    <text evidence="17">Binds a copper A center.</text>
</comment>
<dbReference type="PROSITE" id="PS51257">
    <property type="entry name" value="PROKAR_LIPOPROTEIN"/>
    <property type="match status" value="1"/>
</dbReference>
<keyword evidence="3 16" id="KW-0813">Transport</keyword>
<sequence>MKRWLRLGRIVPLLGIMMLGLMGCGNEQISALQPQGKGASAVFDLMILSLAIMVVVLVIVFILFGYVLVKFRERKGDDSIPEQVEGNHLLEVLWTAIPIVLLVVLAVPTVTATFDLSVSEKSAEQSADGAEEDKGPMTINVTAHQYWWEFEYPDQEIVTAQELYLPVDERVNVNLSSADVIHSFWIPTISGKMDTNPGDKLENKMWLHPEKVGTYQGACAELCGDSHALMYFKVKVLEKDDFNAWVKSMKETKYDDAPSQVAQGQKIFESNCLQCHAVGDKGGNVGPSLTGFSDNEKVAGILEHNKDNIKKWINDPQDVKPGNNMPDFDFNEKQLDALADYLLELKTAE</sequence>
<dbReference type="EC" id="7.1.1.9" evidence="17"/>
<keyword evidence="23" id="KW-1185">Reference proteome</keyword>
<feature type="transmembrane region" description="Helical" evidence="18">
    <location>
        <begin position="89"/>
        <end position="110"/>
    </location>
</feature>
<evidence type="ECO:0000256" key="3">
    <source>
        <dbReference type="ARBA" id="ARBA00022448"/>
    </source>
</evidence>
<feature type="domain" description="Cytochrome oxidase subunit II transmembrane region profile" evidence="20">
    <location>
        <begin position="23"/>
        <end position="120"/>
    </location>
</feature>
<evidence type="ECO:0000256" key="2">
    <source>
        <dbReference type="ARBA" id="ARBA00007866"/>
    </source>
</evidence>
<evidence type="ECO:0000256" key="17">
    <source>
        <dbReference type="RuleBase" id="RU004024"/>
    </source>
</evidence>
<evidence type="ECO:0000256" key="10">
    <source>
        <dbReference type="ARBA" id="ARBA00023004"/>
    </source>
</evidence>
<dbReference type="InterPro" id="IPR009056">
    <property type="entry name" value="Cyt_c-like_dom"/>
</dbReference>
<keyword evidence="8 16" id="KW-0249">Electron transport</keyword>
<evidence type="ECO:0000259" key="19">
    <source>
        <dbReference type="PROSITE" id="PS50857"/>
    </source>
</evidence>
<proteinExistence type="inferred from homology"/>
<dbReference type="Pfam" id="PF00034">
    <property type="entry name" value="Cytochrom_C"/>
    <property type="match status" value="1"/>
</dbReference>
<keyword evidence="5 16" id="KW-0812">Transmembrane</keyword>
<name>A0ABS9GZD1_9BACL</name>
<feature type="transmembrane region" description="Helical" evidence="18">
    <location>
        <begin position="47"/>
        <end position="69"/>
    </location>
</feature>
<evidence type="ECO:0000256" key="8">
    <source>
        <dbReference type="ARBA" id="ARBA00022982"/>
    </source>
</evidence>
<dbReference type="Proteomes" id="UP001649381">
    <property type="component" value="Unassembled WGS sequence"/>
</dbReference>
<evidence type="ECO:0000256" key="15">
    <source>
        <dbReference type="PROSITE-ProRule" id="PRU00433"/>
    </source>
</evidence>
<organism evidence="22 23">
    <name type="scientific">Pseudalkalibacillus berkeleyi</name>
    <dbReference type="NCBI Taxonomy" id="1069813"/>
    <lineage>
        <taxon>Bacteria</taxon>
        <taxon>Bacillati</taxon>
        <taxon>Bacillota</taxon>
        <taxon>Bacilli</taxon>
        <taxon>Bacillales</taxon>
        <taxon>Fictibacillaceae</taxon>
        <taxon>Pseudalkalibacillus</taxon>
    </lineage>
</organism>
<dbReference type="SUPFAM" id="SSF49503">
    <property type="entry name" value="Cupredoxins"/>
    <property type="match status" value="1"/>
</dbReference>
<dbReference type="InterPro" id="IPR034236">
    <property type="entry name" value="CuRO_CcO_Caa3_II"/>
</dbReference>
<dbReference type="PROSITE" id="PS50999">
    <property type="entry name" value="COX2_TM"/>
    <property type="match status" value="1"/>
</dbReference>
<dbReference type="Pfam" id="PF02790">
    <property type="entry name" value="COX2_TM"/>
    <property type="match status" value="1"/>
</dbReference>
<evidence type="ECO:0000256" key="12">
    <source>
        <dbReference type="ARBA" id="ARBA00023136"/>
    </source>
</evidence>
<dbReference type="PRINTS" id="PR01166">
    <property type="entry name" value="CYCOXIDASEII"/>
</dbReference>
<evidence type="ECO:0000256" key="9">
    <source>
        <dbReference type="ARBA" id="ARBA00022989"/>
    </source>
</evidence>
<evidence type="ECO:0000259" key="21">
    <source>
        <dbReference type="PROSITE" id="PS51007"/>
    </source>
</evidence>
<keyword evidence="6 15" id="KW-0479">Metal-binding</keyword>
<feature type="domain" description="Cytochrome c" evidence="21">
    <location>
        <begin position="259"/>
        <end position="346"/>
    </location>
</feature>
<dbReference type="InterPro" id="IPR008972">
    <property type="entry name" value="Cupredoxin"/>
</dbReference>
<dbReference type="InterPro" id="IPR011759">
    <property type="entry name" value="Cyt_c_oxidase_su2_TM_dom"/>
</dbReference>
<keyword evidence="9 18" id="KW-1133">Transmembrane helix</keyword>
<dbReference type="InterPro" id="IPR002429">
    <property type="entry name" value="CcO_II-like_C"/>
</dbReference>
<dbReference type="InterPro" id="IPR001505">
    <property type="entry name" value="Copper_CuA"/>
</dbReference>